<reference evidence="1 2" key="1">
    <citation type="journal article" date="2018" name="PLoS Genet.">
        <title>Population sequencing reveals clonal diversity and ancestral inbreeding in the grapevine cultivar Chardonnay.</title>
        <authorList>
            <person name="Roach M.J."/>
            <person name="Johnson D.L."/>
            <person name="Bohlmann J."/>
            <person name="van Vuuren H.J."/>
            <person name="Jones S.J."/>
            <person name="Pretorius I.S."/>
            <person name="Schmidt S.A."/>
            <person name="Borneman A.R."/>
        </authorList>
    </citation>
    <scope>NUCLEOTIDE SEQUENCE [LARGE SCALE GENOMIC DNA]</scope>
    <source>
        <strain evidence="2">cv. Chardonnay</strain>
        <tissue evidence="1">Leaf</tissue>
    </source>
</reference>
<protein>
    <recommendedName>
        <fullName evidence="3">Reverse transcriptase Ty1/copia-type domain-containing protein</fullName>
    </recommendedName>
</protein>
<sequence length="251" mass="28084">MEEMQALKKNDTWDIVEQPKGKYPVGCKWAFIIRMLSLNGELDEEVYMALALGFDGGNESGKTDHTLFFKHSQNGKVAILIVYVDDIILTEDDLEELARLEGLLAQEFEIKDLGMLGCKPSKTPIEWNDVDWAGFVDDRKSTTRYCTFVRGNLVTWRSKKQNVVAQNSAKAKYGALAQGTSTISISHNPVHHDRMKHVEQGLQRHSLEPYIVRPVACLQVKEAGHGFAIEVESVVLLEDLVKAKALASPIS</sequence>
<gene>
    <name evidence="1" type="ORF">CK203_087585</name>
</gene>
<dbReference type="AlphaFoldDB" id="A0A438EZI6"/>
<dbReference type="Proteomes" id="UP000288805">
    <property type="component" value="Unassembled WGS sequence"/>
</dbReference>
<evidence type="ECO:0008006" key="3">
    <source>
        <dbReference type="Google" id="ProtNLM"/>
    </source>
</evidence>
<name>A0A438EZI6_VITVI</name>
<dbReference type="PANTHER" id="PTHR11439">
    <property type="entry name" value="GAG-POL-RELATED RETROTRANSPOSON"/>
    <property type="match status" value="1"/>
</dbReference>
<evidence type="ECO:0000313" key="1">
    <source>
        <dbReference type="EMBL" id="RVW53168.1"/>
    </source>
</evidence>
<dbReference type="EMBL" id="QGNW01001156">
    <property type="protein sequence ID" value="RVW53168.1"/>
    <property type="molecule type" value="Genomic_DNA"/>
</dbReference>
<accession>A0A438EZI6</accession>
<dbReference type="PANTHER" id="PTHR11439:SF440">
    <property type="entry name" value="INTEGRASE CATALYTIC DOMAIN-CONTAINING PROTEIN"/>
    <property type="match status" value="1"/>
</dbReference>
<comment type="caution">
    <text evidence="1">The sequence shown here is derived from an EMBL/GenBank/DDBJ whole genome shotgun (WGS) entry which is preliminary data.</text>
</comment>
<organism evidence="1 2">
    <name type="scientific">Vitis vinifera</name>
    <name type="common">Grape</name>
    <dbReference type="NCBI Taxonomy" id="29760"/>
    <lineage>
        <taxon>Eukaryota</taxon>
        <taxon>Viridiplantae</taxon>
        <taxon>Streptophyta</taxon>
        <taxon>Embryophyta</taxon>
        <taxon>Tracheophyta</taxon>
        <taxon>Spermatophyta</taxon>
        <taxon>Magnoliopsida</taxon>
        <taxon>eudicotyledons</taxon>
        <taxon>Gunneridae</taxon>
        <taxon>Pentapetalae</taxon>
        <taxon>rosids</taxon>
        <taxon>Vitales</taxon>
        <taxon>Vitaceae</taxon>
        <taxon>Viteae</taxon>
        <taxon>Vitis</taxon>
    </lineage>
</organism>
<dbReference type="CDD" id="cd09272">
    <property type="entry name" value="RNase_HI_RT_Ty1"/>
    <property type="match status" value="1"/>
</dbReference>
<evidence type="ECO:0000313" key="2">
    <source>
        <dbReference type="Proteomes" id="UP000288805"/>
    </source>
</evidence>
<proteinExistence type="predicted"/>